<dbReference type="RefSeq" id="WP_171095632.1">
    <property type="nucleotide sequence ID" value="NZ_CP053069.1"/>
</dbReference>
<dbReference type="Gene3D" id="3.60.40.10">
    <property type="entry name" value="PPM-type phosphatase domain"/>
    <property type="match status" value="1"/>
</dbReference>
<dbReference type="InterPro" id="IPR001932">
    <property type="entry name" value="PPM-type_phosphatase-like_dom"/>
</dbReference>
<evidence type="ECO:0000313" key="3">
    <source>
        <dbReference type="Proteomes" id="UP000501534"/>
    </source>
</evidence>
<dbReference type="Pfam" id="PF07228">
    <property type="entry name" value="SpoIIE"/>
    <property type="match status" value="1"/>
</dbReference>
<dbReference type="AlphaFoldDB" id="A0A6M4H331"/>
<dbReference type="Proteomes" id="UP000501534">
    <property type="component" value="Chromosome"/>
</dbReference>
<dbReference type="InterPro" id="IPR036457">
    <property type="entry name" value="PPM-type-like_dom_sf"/>
</dbReference>
<reference evidence="2 3" key="1">
    <citation type="submission" date="2020-04" db="EMBL/GenBank/DDBJ databases">
        <title>Usitatibacter rugosus gen. nov., sp. nov. and Usitatibacter palustris sp. nov., novel members of Usitatibacteraceae fam. nov. within the order Nitrosomonadales isolated from soil.</title>
        <authorList>
            <person name="Huber K.J."/>
            <person name="Neumann-Schaal M."/>
            <person name="Geppert A."/>
            <person name="Luckner M."/>
            <person name="Wanner G."/>
            <person name="Overmann J."/>
        </authorList>
    </citation>
    <scope>NUCLEOTIDE SEQUENCE [LARGE SCALE GENOMIC DNA]</scope>
    <source>
        <strain evidence="2 3">0125_3</strain>
    </source>
</reference>
<accession>A0A6M4H331</accession>
<dbReference type="InterPro" id="IPR039248">
    <property type="entry name" value="Ptase_RsbX"/>
</dbReference>
<dbReference type="PANTHER" id="PTHR35801:SF1">
    <property type="entry name" value="PHOSPHOSERINE PHOSPHATASE RSBX"/>
    <property type="match status" value="1"/>
</dbReference>
<organism evidence="2 3">
    <name type="scientific">Usitatibacter rugosus</name>
    <dbReference type="NCBI Taxonomy" id="2732067"/>
    <lineage>
        <taxon>Bacteria</taxon>
        <taxon>Pseudomonadati</taxon>
        <taxon>Pseudomonadota</taxon>
        <taxon>Betaproteobacteria</taxon>
        <taxon>Nitrosomonadales</taxon>
        <taxon>Usitatibacteraceae</taxon>
        <taxon>Usitatibacter</taxon>
    </lineage>
</organism>
<dbReference type="InterPro" id="IPR003594">
    <property type="entry name" value="HATPase_dom"/>
</dbReference>
<name>A0A6M4H331_9PROT</name>
<dbReference type="SMART" id="SM00331">
    <property type="entry name" value="PP2C_SIG"/>
    <property type="match status" value="1"/>
</dbReference>
<proteinExistence type="predicted"/>
<gene>
    <name evidence="2" type="ORF">DSM104443_04058</name>
</gene>
<dbReference type="EMBL" id="CP053069">
    <property type="protein sequence ID" value="QJR12964.1"/>
    <property type="molecule type" value="Genomic_DNA"/>
</dbReference>
<dbReference type="InterPro" id="IPR036890">
    <property type="entry name" value="HATPase_C_sf"/>
</dbReference>
<dbReference type="Gene3D" id="3.30.565.10">
    <property type="entry name" value="Histidine kinase-like ATPase, C-terminal domain"/>
    <property type="match status" value="1"/>
</dbReference>
<evidence type="ECO:0000313" key="2">
    <source>
        <dbReference type="EMBL" id="QJR12964.1"/>
    </source>
</evidence>
<dbReference type="SUPFAM" id="SSF55874">
    <property type="entry name" value="ATPase domain of HSP90 chaperone/DNA topoisomerase II/histidine kinase"/>
    <property type="match status" value="1"/>
</dbReference>
<keyword evidence="3" id="KW-1185">Reference proteome</keyword>
<feature type="domain" description="PPM-type phosphatase" evidence="1">
    <location>
        <begin position="142"/>
        <end position="331"/>
    </location>
</feature>
<protein>
    <recommendedName>
        <fullName evidence="1">PPM-type phosphatase domain-containing protein</fullName>
    </recommendedName>
</protein>
<dbReference type="SUPFAM" id="SSF81606">
    <property type="entry name" value="PP2C-like"/>
    <property type="match status" value="1"/>
</dbReference>
<dbReference type="KEGG" id="uru:DSM104443_04058"/>
<dbReference type="Pfam" id="PF13581">
    <property type="entry name" value="HATPase_c_2"/>
    <property type="match status" value="1"/>
</dbReference>
<evidence type="ECO:0000259" key="1">
    <source>
        <dbReference type="SMART" id="SM00331"/>
    </source>
</evidence>
<dbReference type="PANTHER" id="PTHR35801">
    <property type="entry name" value="PHOSPHOSERINE PHOSPHATASE RSBX"/>
    <property type="match status" value="1"/>
</dbReference>
<sequence>MRWQAQFPIADPSHVAQARTALGSLMHDGGFDETRAGRGNLVLTEAATNILKHAGEGSLLIRSLASEGLKGVEVLALDSGPGIRDWAHSSADGVSSSGTQGTGLGAMRRLSDEFDAYSRDRKGTIVRMAMWSGARKEESGSCNVGAVCIPMKGEEVCGDSWGIASHPEGVTLVVADGLGHGLQAHDASEAAIEVLMKYPADSATRLLDTAHAALRSTRGAAMAVARCDFAKREIVYAGAGNISGSIVGEGPRKQMMSHNGIVGHKIHSSRATPYPWPEGALLVMHSDGLETQWNLDDYPGLVERHPALIAAVLYRDFTRGRDDVTVAVLRAGR</sequence>